<evidence type="ECO:0000256" key="1">
    <source>
        <dbReference type="ARBA" id="ARBA00022676"/>
    </source>
</evidence>
<proteinExistence type="predicted"/>
<dbReference type="InParanoid" id="B7GEN3"/>
<gene>
    <name evidence="6" type="ORF">PHATRDRAFT_50605</name>
</gene>
<dbReference type="EMBL" id="CM000634">
    <property type="protein sequence ID" value="EEC42942.1"/>
    <property type="molecule type" value="Genomic_DNA"/>
</dbReference>
<organism evidence="6 7">
    <name type="scientific">Phaeodactylum tricornutum (strain CCAP 1055/1)</name>
    <dbReference type="NCBI Taxonomy" id="556484"/>
    <lineage>
        <taxon>Eukaryota</taxon>
        <taxon>Sar</taxon>
        <taxon>Stramenopiles</taxon>
        <taxon>Ochrophyta</taxon>
        <taxon>Bacillariophyta</taxon>
        <taxon>Bacillariophyceae</taxon>
        <taxon>Bacillariophycidae</taxon>
        <taxon>Naviculales</taxon>
        <taxon>Phaeodactylaceae</taxon>
        <taxon>Phaeodactylum</taxon>
    </lineage>
</organism>
<name>B7GEN3_PHATC</name>
<dbReference type="eggNOG" id="ENOG502SCH1">
    <property type="taxonomic scope" value="Eukaryota"/>
</dbReference>
<evidence type="ECO:0000256" key="4">
    <source>
        <dbReference type="SAM" id="MobiDB-lite"/>
    </source>
</evidence>
<dbReference type="GO" id="GO:0016757">
    <property type="term" value="F:glycosyltransferase activity"/>
    <property type="evidence" value="ECO:0007669"/>
    <property type="project" value="UniProtKB-KW"/>
</dbReference>
<protein>
    <recommendedName>
        <fullName evidence="5">Glycosyltransferase 61 catalytic domain-containing protein</fullName>
    </recommendedName>
</protein>
<dbReference type="InterPro" id="IPR007657">
    <property type="entry name" value="Glycosyltransferase_61"/>
</dbReference>
<dbReference type="PANTHER" id="PTHR20961">
    <property type="entry name" value="GLYCOSYLTRANSFERASE"/>
    <property type="match status" value="1"/>
</dbReference>
<evidence type="ECO:0000259" key="5">
    <source>
        <dbReference type="Pfam" id="PF04577"/>
    </source>
</evidence>
<dbReference type="AlphaFoldDB" id="B7GEN3"/>
<reference evidence="7" key="2">
    <citation type="submission" date="2008-08" db="EMBL/GenBank/DDBJ databases">
        <authorList>
            <consortium name="Diatom Consortium"/>
            <person name="Grigoriev I."/>
            <person name="Grimwood J."/>
            <person name="Kuo A."/>
            <person name="Otillar R.P."/>
            <person name="Salamov A."/>
            <person name="Detter J.C."/>
            <person name="Lindquist E."/>
            <person name="Shapiro H."/>
            <person name="Lucas S."/>
            <person name="Glavina del Rio T."/>
            <person name="Pitluck S."/>
            <person name="Rokhsar D."/>
            <person name="Bowler C."/>
        </authorList>
    </citation>
    <scope>GENOME REANNOTATION</scope>
    <source>
        <strain evidence="7">CCAP 1055/1</strain>
    </source>
</reference>
<evidence type="ECO:0000256" key="3">
    <source>
        <dbReference type="ARBA" id="ARBA00023180"/>
    </source>
</evidence>
<dbReference type="RefSeq" id="XP_002185577.1">
    <property type="nucleotide sequence ID" value="XM_002185541.1"/>
</dbReference>
<feature type="region of interest" description="Disordered" evidence="4">
    <location>
        <begin position="132"/>
        <end position="153"/>
    </location>
</feature>
<keyword evidence="3" id="KW-0325">Glycoprotein</keyword>
<dbReference type="OrthoDB" id="48748at2759"/>
<dbReference type="Proteomes" id="UP000000759">
    <property type="component" value="Chromosome 32"/>
</dbReference>
<evidence type="ECO:0000313" key="7">
    <source>
        <dbReference type="Proteomes" id="UP000000759"/>
    </source>
</evidence>
<reference evidence="6 7" key="1">
    <citation type="journal article" date="2008" name="Nature">
        <title>The Phaeodactylum genome reveals the evolutionary history of diatom genomes.</title>
        <authorList>
            <person name="Bowler C."/>
            <person name="Allen A.E."/>
            <person name="Badger J.H."/>
            <person name="Grimwood J."/>
            <person name="Jabbari K."/>
            <person name="Kuo A."/>
            <person name="Maheswari U."/>
            <person name="Martens C."/>
            <person name="Maumus F."/>
            <person name="Otillar R.P."/>
            <person name="Rayko E."/>
            <person name="Salamov A."/>
            <person name="Vandepoele K."/>
            <person name="Beszteri B."/>
            <person name="Gruber A."/>
            <person name="Heijde M."/>
            <person name="Katinka M."/>
            <person name="Mock T."/>
            <person name="Valentin K."/>
            <person name="Verret F."/>
            <person name="Berges J.A."/>
            <person name="Brownlee C."/>
            <person name="Cadoret J.P."/>
            <person name="Chiovitti A."/>
            <person name="Choi C.J."/>
            <person name="Coesel S."/>
            <person name="De Martino A."/>
            <person name="Detter J.C."/>
            <person name="Durkin C."/>
            <person name="Falciatore A."/>
            <person name="Fournet J."/>
            <person name="Haruta M."/>
            <person name="Huysman M.J."/>
            <person name="Jenkins B.D."/>
            <person name="Jiroutova K."/>
            <person name="Jorgensen R.E."/>
            <person name="Joubert Y."/>
            <person name="Kaplan A."/>
            <person name="Kroger N."/>
            <person name="Kroth P.G."/>
            <person name="La Roche J."/>
            <person name="Lindquist E."/>
            <person name="Lommer M."/>
            <person name="Martin-Jezequel V."/>
            <person name="Lopez P.J."/>
            <person name="Lucas S."/>
            <person name="Mangogna M."/>
            <person name="McGinnis K."/>
            <person name="Medlin L.K."/>
            <person name="Montsant A."/>
            <person name="Oudot-Le Secq M.P."/>
            <person name="Napoli C."/>
            <person name="Obornik M."/>
            <person name="Parker M.S."/>
            <person name="Petit J.L."/>
            <person name="Porcel B.M."/>
            <person name="Poulsen N."/>
            <person name="Robison M."/>
            <person name="Rychlewski L."/>
            <person name="Rynearson T.A."/>
            <person name="Schmutz J."/>
            <person name="Shapiro H."/>
            <person name="Siaut M."/>
            <person name="Stanley M."/>
            <person name="Sussman M.R."/>
            <person name="Taylor A.R."/>
            <person name="Vardi A."/>
            <person name="von Dassow P."/>
            <person name="Vyverman W."/>
            <person name="Willis A."/>
            <person name="Wyrwicz L.S."/>
            <person name="Rokhsar D.S."/>
            <person name="Weissenbach J."/>
            <person name="Armbrust E.V."/>
            <person name="Green B.R."/>
            <person name="Van de Peer Y."/>
            <person name="Grigoriev I.V."/>
        </authorList>
    </citation>
    <scope>NUCLEOTIDE SEQUENCE [LARGE SCALE GENOMIC DNA]</scope>
    <source>
        <strain evidence="6 7">CCAP 1055/1</strain>
    </source>
</reference>
<keyword evidence="7" id="KW-1185">Reference proteome</keyword>
<accession>B7GEN3</accession>
<dbReference type="Pfam" id="PF04577">
    <property type="entry name" value="Glyco_transf_61"/>
    <property type="match status" value="1"/>
</dbReference>
<sequence length="454" mass="50451">MHRVKIVIIGSLLIVLATLISSSTKIHKIESLRKKSSLTMFHGTVAVDSCIRLTAEGNDCNASAAEDTRPLTQLLKSDRLSIELHARETNASNTDYPRTIAAKLATNESSSPGFRLFSDEYVDKPDRTCRDFPAGNFTRRRNRPSGSASPPVSLHRLVKGEGWSTANDTSKAAVCRYTLSTLHFPHFMQQIVRCWSFWQRRLPQPSVLLVPSTLDSMKRRQENFLQGMLEALTNALNVSIVSNHTDPSVEIADGVAAYAFARLEDAVVLRNAVISYFAPQAAALLQKEKDEKDTGARPLRIGILNRRGGRRILNEKDLQGVLQRHTDVTVADFEKASFADQVSFYAMQDIVISSHGAQVTGVLFMPTCAGLLELFPQGYCLPQFFGSLALYSGLEYGYIYLSDGKSDHETKEAKRTLKGRIHARKLDLCPPVGKVVDAVEQLIEARRQCLRQTI</sequence>
<dbReference type="PaxDb" id="2850-Phatr50605"/>
<dbReference type="HOGENOM" id="CLU_663025_0_0_1"/>
<evidence type="ECO:0000256" key="2">
    <source>
        <dbReference type="ARBA" id="ARBA00022679"/>
    </source>
</evidence>
<keyword evidence="1" id="KW-0328">Glycosyltransferase</keyword>
<dbReference type="KEGG" id="pti:PHATRDRAFT_50605"/>
<keyword evidence="2" id="KW-0808">Transferase</keyword>
<feature type="domain" description="Glycosyltransferase 61 catalytic" evidence="5">
    <location>
        <begin position="184"/>
        <end position="370"/>
    </location>
</feature>
<dbReference type="InterPro" id="IPR049625">
    <property type="entry name" value="Glyco_transf_61_cat"/>
</dbReference>
<evidence type="ECO:0000313" key="6">
    <source>
        <dbReference type="EMBL" id="EEC42942.1"/>
    </source>
</evidence>
<dbReference type="GeneID" id="7199442"/>